<protein>
    <submittedName>
        <fullName evidence="1">Uncharacterized protein</fullName>
    </submittedName>
</protein>
<evidence type="ECO:0000313" key="1">
    <source>
        <dbReference type="EMBL" id="SOY75318.1"/>
    </source>
</evidence>
<sequence>MLPPRLRATFAVHHPGLATCHVAKSLLHHSQITAMVESELTNLASMQRVFRCCVAAAIPAAFLPDVAVSLWLIPLGFAPARDGPLTMLVTHLTPFPRSVHIRFCNHKHESRQGCRLSFLRMSSGVLRCLALPARTSTQTVLIAQRPR</sequence>
<dbReference type="AlphaFoldDB" id="A0A975XKD3"/>
<comment type="caution">
    <text evidence="1">The sequence shown here is derived from an EMBL/GenBank/DDBJ whole genome shotgun (WGS) entry which is preliminary data.</text>
</comment>
<organism evidence="1 2">
    <name type="scientific">Cupriavidus taiwanensis</name>
    <dbReference type="NCBI Taxonomy" id="164546"/>
    <lineage>
        <taxon>Bacteria</taxon>
        <taxon>Pseudomonadati</taxon>
        <taxon>Pseudomonadota</taxon>
        <taxon>Betaproteobacteria</taxon>
        <taxon>Burkholderiales</taxon>
        <taxon>Burkholderiaceae</taxon>
        <taxon>Cupriavidus</taxon>
    </lineage>
</organism>
<proteinExistence type="predicted"/>
<name>A0A975XKD3_9BURK</name>
<evidence type="ECO:0000313" key="2">
    <source>
        <dbReference type="Proteomes" id="UP000257016"/>
    </source>
</evidence>
<dbReference type="EMBL" id="OFSN01000023">
    <property type="protein sequence ID" value="SOY75318.1"/>
    <property type="molecule type" value="Genomic_DNA"/>
</dbReference>
<accession>A0A975XKD3</accession>
<dbReference type="Proteomes" id="UP000257016">
    <property type="component" value="Unassembled WGS sequence"/>
</dbReference>
<gene>
    <name evidence="1" type="ORF">CBM2586_B50008</name>
</gene>
<reference evidence="1 2" key="1">
    <citation type="submission" date="2018-01" db="EMBL/GenBank/DDBJ databases">
        <authorList>
            <person name="Clerissi C."/>
        </authorList>
    </citation>
    <scope>NUCLEOTIDE SEQUENCE [LARGE SCALE GENOMIC DNA]</scope>
    <source>
        <strain evidence="1">Cupriavidus taiwanensis LMG 19430</strain>
    </source>
</reference>